<dbReference type="AlphaFoldDB" id="A0A212JC47"/>
<keyword evidence="5 6" id="KW-0472">Membrane</keyword>
<organism evidence="7">
    <name type="scientific">uncultured Desulfovibrio sp</name>
    <dbReference type="NCBI Taxonomy" id="167968"/>
    <lineage>
        <taxon>Bacteria</taxon>
        <taxon>Pseudomonadati</taxon>
        <taxon>Thermodesulfobacteriota</taxon>
        <taxon>Desulfovibrionia</taxon>
        <taxon>Desulfovibrionales</taxon>
        <taxon>Desulfovibrionaceae</taxon>
        <taxon>Desulfovibrio</taxon>
        <taxon>environmental samples</taxon>
    </lineage>
</organism>
<dbReference type="GO" id="GO:0042371">
    <property type="term" value="P:vitamin K biosynthetic process"/>
    <property type="evidence" value="ECO:0007669"/>
    <property type="project" value="TreeGrafter"/>
</dbReference>
<reference evidence="7" key="1">
    <citation type="submission" date="2016-04" db="EMBL/GenBank/DDBJ databases">
        <authorList>
            <person name="Evans L.H."/>
            <person name="Alamgir A."/>
            <person name="Owens N."/>
            <person name="Weber N.D."/>
            <person name="Virtaneva K."/>
            <person name="Barbian K."/>
            <person name="Babar A."/>
            <person name="Rosenke K."/>
        </authorList>
    </citation>
    <scope>NUCLEOTIDE SEQUENCE</scope>
    <source>
        <strain evidence="7">92-2</strain>
    </source>
</reference>
<dbReference type="InterPro" id="IPR000537">
    <property type="entry name" value="UbiA_prenyltransferase"/>
</dbReference>
<protein>
    <submittedName>
        <fullName evidence="7">1,4-dihydroxy-2-naphthoate octaprenyltransferase</fullName>
    </submittedName>
</protein>
<feature type="transmembrane region" description="Helical" evidence="6">
    <location>
        <begin position="266"/>
        <end position="286"/>
    </location>
</feature>
<evidence type="ECO:0000313" key="7">
    <source>
        <dbReference type="EMBL" id="SBV96972.1"/>
    </source>
</evidence>
<evidence type="ECO:0000256" key="1">
    <source>
        <dbReference type="ARBA" id="ARBA00004141"/>
    </source>
</evidence>
<feature type="transmembrane region" description="Helical" evidence="6">
    <location>
        <begin position="38"/>
        <end position="56"/>
    </location>
</feature>
<keyword evidence="4 6" id="KW-1133">Transmembrane helix</keyword>
<dbReference type="GO" id="GO:0016020">
    <property type="term" value="C:membrane"/>
    <property type="evidence" value="ECO:0007669"/>
    <property type="project" value="UniProtKB-SubCell"/>
</dbReference>
<dbReference type="CDD" id="cd13962">
    <property type="entry name" value="PT_UbiA_UBIAD1"/>
    <property type="match status" value="1"/>
</dbReference>
<comment type="subcellular location">
    <subcellularLocation>
        <location evidence="1">Membrane</location>
        <topology evidence="1">Multi-pass membrane protein</topology>
    </subcellularLocation>
</comment>
<accession>A0A212JC47</accession>
<keyword evidence="2 7" id="KW-0808">Transferase</keyword>
<dbReference type="InterPro" id="IPR026046">
    <property type="entry name" value="UBIAD1"/>
</dbReference>
<name>A0A212JC47_9BACT</name>
<feature type="transmembrane region" description="Helical" evidence="6">
    <location>
        <begin position="176"/>
        <end position="196"/>
    </location>
</feature>
<keyword evidence="3 6" id="KW-0812">Transmembrane</keyword>
<evidence type="ECO:0000256" key="3">
    <source>
        <dbReference type="ARBA" id="ARBA00022692"/>
    </source>
</evidence>
<feature type="transmembrane region" description="Helical" evidence="6">
    <location>
        <begin position="202"/>
        <end position="219"/>
    </location>
</feature>
<dbReference type="RefSeq" id="WP_227118588.1">
    <property type="nucleotide sequence ID" value="NZ_LT598928.1"/>
</dbReference>
<feature type="transmembrane region" description="Helical" evidence="6">
    <location>
        <begin position="240"/>
        <end position="260"/>
    </location>
</feature>
<dbReference type="EMBL" id="FLUP01000001">
    <property type="protein sequence ID" value="SBV96972.1"/>
    <property type="molecule type" value="Genomic_DNA"/>
</dbReference>
<evidence type="ECO:0000256" key="6">
    <source>
        <dbReference type="SAM" id="Phobius"/>
    </source>
</evidence>
<sequence>MRCGDLLREAWVPRPALAPKLTFRQQARAWWQACRPPFFITAAIPVTLALALAFRLQGGIRPGQWATYALLLAGCFMGLTIANLANDLFDHILGVDGGDNIGGSRVIQSGLISPRQLSIALLLLTPATLAVGGLLILGLAPALRPALWALSVFAVGSAVFYVAPPIRYGHRALGEVFVCLNMGFIMVSASATLLLGHFEPCSLALALPVGLMVAGVLYYQSLPEIEIDLVAGKHTLANTLGKAGSFLLFRLWWPLVWLLLCNLWAAGLAGWPVVLCLTGLPFYLAACRRIHLAGDGDWLPLDAHGHLVRKCYLISGAALILGVLL</sequence>
<dbReference type="GO" id="GO:0009234">
    <property type="term" value="P:menaquinone biosynthetic process"/>
    <property type="evidence" value="ECO:0007669"/>
    <property type="project" value="TreeGrafter"/>
</dbReference>
<evidence type="ECO:0000256" key="2">
    <source>
        <dbReference type="ARBA" id="ARBA00022679"/>
    </source>
</evidence>
<feature type="transmembrane region" description="Helical" evidence="6">
    <location>
        <begin position="119"/>
        <end position="140"/>
    </location>
</feature>
<dbReference type="PANTHER" id="PTHR13929">
    <property type="entry name" value="1,4-DIHYDROXY-2-NAPHTHOATE OCTAPRENYLTRANSFERASE"/>
    <property type="match status" value="1"/>
</dbReference>
<evidence type="ECO:0000256" key="5">
    <source>
        <dbReference type="ARBA" id="ARBA00023136"/>
    </source>
</evidence>
<dbReference type="PIRSF" id="PIRSF005355">
    <property type="entry name" value="UBIAD1"/>
    <property type="match status" value="1"/>
</dbReference>
<gene>
    <name evidence="7" type="ORF">KM92DES2_10863</name>
</gene>
<dbReference type="PANTHER" id="PTHR13929:SF0">
    <property type="entry name" value="UBIA PRENYLTRANSFERASE DOMAIN-CONTAINING PROTEIN 1"/>
    <property type="match status" value="1"/>
</dbReference>
<proteinExistence type="predicted"/>
<feature type="transmembrane region" description="Helical" evidence="6">
    <location>
        <begin position="68"/>
        <end position="85"/>
    </location>
</feature>
<dbReference type="Pfam" id="PF01040">
    <property type="entry name" value="UbiA"/>
    <property type="match status" value="1"/>
</dbReference>
<evidence type="ECO:0000256" key="4">
    <source>
        <dbReference type="ARBA" id="ARBA00022989"/>
    </source>
</evidence>
<dbReference type="GO" id="GO:0004659">
    <property type="term" value="F:prenyltransferase activity"/>
    <property type="evidence" value="ECO:0007669"/>
    <property type="project" value="InterPro"/>
</dbReference>
<feature type="transmembrane region" description="Helical" evidence="6">
    <location>
        <begin position="146"/>
        <end position="164"/>
    </location>
</feature>